<feature type="domain" description="Sm" evidence="17">
    <location>
        <begin position="6"/>
        <end position="78"/>
    </location>
</feature>
<evidence type="ECO:0000256" key="16">
    <source>
        <dbReference type="PIRNR" id="PIRNR006609"/>
    </source>
</evidence>
<evidence type="ECO:0000256" key="12">
    <source>
        <dbReference type="ARBA" id="ARBA00023242"/>
    </source>
</evidence>
<dbReference type="Pfam" id="PF01423">
    <property type="entry name" value="LSM"/>
    <property type="match status" value="1"/>
</dbReference>
<comment type="subcellular location">
    <subcellularLocation>
        <location evidence="2">Cytoplasm</location>
    </subcellularLocation>
    <subcellularLocation>
        <location evidence="1 16">Nucleus</location>
    </subcellularLocation>
</comment>
<comment type="subunit">
    <text evidence="15">Component of the precatalytic spliceosome (spliceosome B complex). Component of the U4/U6-U5 tri-snRNP complex, a building block of the precatalytic spliceosome (spliceosome B complex). The U4/U6-U5 tri-snRNP complex is composed of the U4, U6 and U5 snRNAs and at least PRPF3, PRPF4, PRPF6, PRPF8, PRPF31, SNRNP200, TXNL4A, SNRNP40, SNRPB, SNRPD1, SNRPD2, SNRPD3, SNRPE, SNRPF, SNRPG, DDX23, CD2BP2, PPIH, SNU13, EFTUD2, SART1 and USP39, plus LSM2, LSM3, LSM4, LSM5, LSM6, LSM7 and LSM8. LSM2, LSM3, LSM4, LSM5, LSM6, LSM7 and LSM8 form a heptameric, ring-shaped subcomplex (the LSM2-8 complex) that is part of the U4/U6-U5 tri-snRNP complex and the precatalytic spliceosome. Component of the heptameric LSM1-LSM7 complex, which consists of LSM1, LSM2, LSM3, LSM4, LSM5, LSM6 and LSM7.</text>
</comment>
<evidence type="ECO:0000256" key="11">
    <source>
        <dbReference type="ARBA" id="ARBA00023187"/>
    </source>
</evidence>
<keyword evidence="19" id="KW-1185">Reference proteome</keyword>
<dbReference type="CDD" id="cd01726">
    <property type="entry name" value="LSm6"/>
    <property type="match status" value="1"/>
</dbReference>
<dbReference type="GO" id="GO:0003723">
    <property type="term" value="F:RNA binding"/>
    <property type="evidence" value="ECO:0007669"/>
    <property type="project" value="UniProtKB-UniRule"/>
</dbReference>
<dbReference type="SUPFAM" id="SSF50182">
    <property type="entry name" value="Sm-like ribonucleoproteins"/>
    <property type="match status" value="1"/>
</dbReference>
<evidence type="ECO:0000256" key="10">
    <source>
        <dbReference type="ARBA" id="ARBA00022884"/>
    </source>
</evidence>
<sequence>MTHKQSPRDFLKQIIGRPVVVKLNIGVDYRGVLTSLDGYMNVALEQTEEYVDGQLKNKMGDVFIRGNNVLYISTQKAGMVS</sequence>
<dbReference type="GO" id="GO:0006364">
    <property type="term" value="P:rRNA processing"/>
    <property type="evidence" value="ECO:0007669"/>
    <property type="project" value="UniProtKB-KW"/>
</dbReference>
<dbReference type="PIRSF" id="PIRSF006609">
    <property type="entry name" value="snRNP_SmF"/>
    <property type="match status" value="1"/>
</dbReference>
<evidence type="ECO:0000256" key="5">
    <source>
        <dbReference type="ARBA" id="ARBA00022490"/>
    </source>
</evidence>
<keyword evidence="7 16" id="KW-0507">mRNA processing</keyword>
<protein>
    <recommendedName>
        <fullName evidence="4">U6 snRNA-associated Sm-like protein LSm6</fullName>
    </recommendedName>
</protein>
<dbReference type="PANTHER" id="PTHR11021">
    <property type="entry name" value="SMALL NUCLEAR RIBONUCLEOPROTEIN F SNRNP-F"/>
    <property type="match status" value="1"/>
</dbReference>
<evidence type="ECO:0000256" key="7">
    <source>
        <dbReference type="ARBA" id="ARBA00022664"/>
    </source>
</evidence>
<keyword evidence="10 16" id="KW-0694">RNA-binding</keyword>
<dbReference type="AlphaFoldDB" id="A0ABD2QKC3"/>
<dbReference type="GO" id="GO:0005681">
    <property type="term" value="C:spliceosomal complex"/>
    <property type="evidence" value="ECO:0007669"/>
    <property type="project" value="UniProtKB-KW"/>
</dbReference>
<evidence type="ECO:0000256" key="4">
    <source>
        <dbReference type="ARBA" id="ARBA00014768"/>
    </source>
</evidence>
<dbReference type="GO" id="GO:0000398">
    <property type="term" value="P:mRNA splicing, via spliceosome"/>
    <property type="evidence" value="ECO:0007669"/>
    <property type="project" value="UniProtKB-ARBA"/>
</dbReference>
<evidence type="ECO:0000259" key="17">
    <source>
        <dbReference type="PROSITE" id="PS52002"/>
    </source>
</evidence>
<comment type="caution">
    <text evidence="18">The sequence shown here is derived from an EMBL/GenBank/DDBJ whole genome shotgun (WGS) entry which is preliminary data.</text>
</comment>
<evidence type="ECO:0000256" key="1">
    <source>
        <dbReference type="ARBA" id="ARBA00004123"/>
    </source>
</evidence>
<keyword evidence="11 16" id="KW-0508">mRNA splicing</keyword>
<evidence type="ECO:0000256" key="8">
    <source>
        <dbReference type="ARBA" id="ARBA00022694"/>
    </source>
</evidence>
<dbReference type="PROSITE" id="PS52002">
    <property type="entry name" value="SM"/>
    <property type="match status" value="1"/>
</dbReference>
<comment type="similarity">
    <text evidence="3 16">Belongs to the snRNP Sm proteins family. SmF/LSm6 subfamily.</text>
</comment>
<dbReference type="InterPro" id="IPR016487">
    <property type="entry name" value="Lsm6/sSmF"/>
</dbReference>
<dbReference type="SMART" id="SM00651">
    <property type="entry name" value="Sm"/>
    <property type="match status" value="1"/>
</dbReference>
<dbReference type="InterPro" id="IPR010920">
    <property type="entry name" value="LSM_dom_sf"/>
</dbReference>
<comment type="function">
    <text evidence="14">Plays a role in pre-mRNA splicing as component of the U4/U6-U5 tri-snRNP complex that is involved in spliceosome assembly, and as component of the precatalytic spliceosome (spliceosome B complex). The heptameric LSM2-8 complex binds specifically to the 3'-terminal U-tract of U6 snRNA. Component of LSm protein complexes, which are involved in RNA processing and may function in a chaperone-like manner, facilitating the efficient association of RNA processing factors with their substrates. Component of the cytoplasmic LSM1-LSM7 complex, which is thought to be involved in mRNA degradation by activating the decapping step in the 5'-to-3' mRNA decay pathway.</text>
</comment>
<proteinExistence type="inferred from homology"/>
<keyword evidence="9 16" id="KW-0747">Spliceosome</keyword>
<reference evidence="18 19" key="1">
    <citation type="submission" date="2024-11" db="EMBL/GenBank/DDBJ databases">
        <title>Adaptive evolution of stress response genes in parasites aligns with host niche diversity.</title>
        <authorList>
            <person name="Hahn C."/>
            <person name="Resl P."/>
        </authorList>
    </citation>
    <scope>NUCLEOTIDE SEQUENCE [LARGE SCALE GENOMIC DNA]</scope>
    <source>
        <strain evidence="18">EGGRZ-B1_66</strain>
        <tissue evidence="18">Body</tissue>
    </source>
</reference>
<name>A0ABD2QKC3_9PLAT</name>
<dbReference type="Proteomes" id="UP001626550">
    <property type="component" value="Unassembled WGS sequence"/>
</dbReference>
<dbReference type="FunFam" id="2.30.30.100:FF:000010">
    <property type="entry name" value="U6 snRNA-associated Sm-like protein LSm6"/>
    <property type="match status" value="1"/>
</dbReference>
<evidence type="ECO:0000313" key="18">
    <source>
        <dbReference type="EMBL" id="KAL3319952.1"/>
    </source>
</evidence>
<accession>A0ABD2QKC3</accession>
<dbReference type="GO" id="GO:0008033">
    <property type="term" value="P:tRNA processing"/>
    <property type="evidence" value="ECO:0007669"/>
    <property type="project" value="UniProtKB-KW"/>
</dbReference>
<evidence type="ECO:0000313" key="19">
    <source>
        <dbReference type="Proteomes" id="UP001626550"/>
    </source>
</evidence>
<keyword evidence="8" id="KW-0819">tRNA processing</keyword>
<organism evidence="18 19">
    <name type="scientific">Cichlidogyrus casuarinus</name>
    <dbReference type="NCBI Taxonomy" id="1844966"/>
    <lineage>
        <taxon>Eukaryota</taxon>
        <taxon>Metazoa</taxon>
        <taxon>Spiralia</taxon>
        <taxon>Lophotrochozoa</taxon>
        <taxon>Platyhelminthes</taxon>
        <taxon>Monogenea</taxon>
        <taxon>Monopisthocotylea</taxon>
        <taxon>Dactylogyridea</taxon>
        <taxon>Ancyrocephalidae</taxon>
        <taxon>Cichlidogyrus</taxon>
    </lineage>
</organism>
<dbReference type="PANTHER" id="PTHR11021:SF1">
    <property type="entry name" value="U6 SNRNA-ASSOCIATED SM-LIKE PROTEIN LSM6"/>
    <property type="match status" value="1"/>
</dbReference>
<dbReference type="GO" id="GO:0120115">
    <property type="term" value="C:Lsm2-8 complex"/>
    <property type="evidence" value="ECO:0007669"/>
    <property type="project" value="UniProtKB-ARBA"/>
</dbReference>
<dbReference type="GO" id="GO:0005737">
    <property type="term" value="C:cytoplasm"/>
    <property type="evidence" value="ECO:0007669"/>
    <property type="project" value="UniProtKB-SubCell"/>
</dbReference>
<evidence type="ECO:0000256" key="15">
    <source>
        <dbReference type="ARBA" id="ARBA00065816"/>
    </source>
</evidence>
<dbReference type="InterPro" id="IPR001163">
    <property type="entry name" value="Sm_dom_euk/arc"/>
</dbReference>
<dbReference type="InterPro" id="IPR047575">
    <property type="entry name" value="Sm"/>
</dbReference>
<keyword evidence="13 16" id="KW-0687">Ribonucleoprotein</keyword>
<keyword evidence="12 16" id="KW-0539">Nucleus</keyword>
<gene>
    <name evidence="18" type="primary">LSM6</name>
    <name evidence="18" type="ORF">Ciccas_001380</name>
</gene>
<evidence type="ECO:0000256" key="2">
    <source>
        <dbReference type="ARBA" id="ARBA00004496"/>
    </source>
</evidence>
<evidence type="ECO:0000256" key="14">
    <source>
        <dbReference type="ARBA" id="ARBA00054795"/>
    </source>
</evidence>
<keyword evidence="5" id="KW-0963">Cytoplasm</keyword>
<evidence type="ECO:0000256" key="9">
    <source>
        <dbReference type="ARBA" id="ARBA00022728"/>
    </source>
</evidence>
<evidence type="ECO:0000256" key="3">
    <source>
        <dbReference type="ARBA" id="ARBA00007927"/>
    </source>
</evidence>
<dbReference type="Gene3D" id="2.30.30.100">
    <property type="match status" value="1"/>
</dbReference>
<evidence type="ECO:0000256" key="6">
    <source>
        <dbReference type="ARBA" id="ARBA00022552"/>
    </source>
</evidence>
<evidence type="ECO:0000256" key="13">
    <source>
        <dbReference type="ARBA" id="ARBA00023274"/>
    </source>
</evidence>
<keyword evidence="6" id="KW-0698">rRNA processing</keyword>
<dbReference type="EMBL" id="JBJKFK010000088">
    <property type="protein sequence ID" value="KAL3319952.1"/>
    <property type="molecule type" value="Genomic_DNA"/>
</dbReference>